<accession>A0A1M4TYF5</accession>
<dbReference type="AlphaFoldDB" id="A0A1M4TYF5"/>
<sequence length="80" mass="9066">MEHSNLSFEQLSVRVDALLERLTQSVQNQRELRQQVEELRGERDALQARLEAIRSSIDTPLDRLSPSAQATHSNPQGDAQ</sequence>
<evidence type="ECO:0000313" key="3">
    <source>
        <dbReference type="EMBL" id="SHE49393.1"/>
    </source>
</evidence>
<evidence type="ECO:0000256" key="2">
    <source>
        <dbReference type="SAM" id="MobiDB-lite"/>
    </source>
</evidence>
<dbReference type="EMBL" id="FQUZ01000003">
    <property type="protein sequence ID" value="SHE49393.1"/>
    <property type="molecule type" value="Genomic_DNA"/>
</dbReference>
<keyword evidence="4" id="KW-1185">Reference proteome</keyword>
<evidence type="ECO:0000313" key="4">
    <source>
        <dbReference type="Proteomes" id="UP000184327"/>
    </source>
</evidence>
<dbReference type="RefSeq" id="WP_073354064.1">
    <property type="nucleotide sequence ID" value="NZ_FQUZ01000003.1"/>
</dbReference>
<name>A0A1M4TYF5_9BURK</name>
<keyword evidence="3" id="KW-0132">Cell division</keyword>
<organism evidence="3 4">
    <name type="scientific">Lampropedia hyalina DSM 16112</name>
    <dbReference type="NCBI Taxonomy" id="1122156"/>
    <lineage>
        <taxon>Bacteria</taxon>
        <taxon>Pseudomonadati</taxon>
        <taxon>Pseudomonadota</taxon>
        <taxon>Betaproteobacteria</taxon>
        <taxon>Burkholderiales</taxon>
        <taxon>Comamonadaceae</taxon>
        <taxon>Lampropedia</taxon>
    </lineage>
</organism>
<evidence type="ECO:0000256" key="1">
    <source>
        <dbReference type="SAM" id="Coils"/>
    </source>
</evidence>
<keyword evidence="3" id="KW-0131">Cell cycle</keyword>
<proteinExistence type="predicted"/>
<feature type="coiled-coil region" evidence="1">
    <location>
        <begin position="15"/>
        <end position="56"/>
    </location>
</feature>
<reference evidence="3 4" key="1">
    <citation type="submission" date="2016-11" db="EMBL/GenBank/DDBJ databases">
        <authorList>
            <person name="Jaros S."/>
            <person name="Januszkiewicz K."/>
            <person name="Wedrychowicz H."/>
        </authorList>
    </citation>
    <scope>NUCLEOTIDE SEQUENCE [LARGE SCALE GENOMIC DNA]</scope>
    <source>
        <strain evidence="3 4">DSM 16112</strain>
    </source>
</reference>
<feature type="region of interest" description="Disordered" evidence="2">
    <location>
        <begin position="56"/>
        <end position="80"/>
    </location>
</feature>
<dbReference type="Proteomes" id="UP000184327">
    <property type="component" value="Unassembled WGS sequence"/>
</dbReference>
<feature type="compositionally biased region" description="Polar residues" evidence="2">
    <location>
        <begin position="66"/>
        <end position="80"/>
    </location>
</feature>
<dbReference type="GO" id="GO:0051301">
    <property type="term" value="P:cell division"/>
    <property type="evidence" value="ECO:0007669"/>
    <property type="project" value="UniProtKB-KW"/>
</dbReference>
<protein>
    <submittedName>
        <fullName evidence="3">Cell division protein ZapB</fullName>
    </submittedName>
</protein>
<keyword evidence="1" id="KW-0175">Coiled coil</keyword>
<gene>
    <name evidence="3" type="ORF">SAMN02745117_00381</name>
</gene>
<dbReference type="STRING" id="1122156.SAMN02745117_00381"/>